<dbReference type="InterPro" id="IPR025602">
    <property type="entry name" value="BCP1_family"/>
</dbReference>
<reference evidence="2" key="1">
    <citation type="submission" date="2024-06" db="EMBL/GenBank/DDBJ databases">
        <authorList>
            <person name="Liu X."/>
            <person name="Lenzi L."/>
            <person name="Haldenby T S."/>
            <person name="Uol C."/>
        </authorList>
    </citation>
    <scope>NUCLEOTIDE SEQUENCE</scope>
</reference>
<organism evidence="2 3">
    <name type="scientific">Calicophoron daubneyi</name>
    <name type="common">Rumen fluke</name>
    <name type="synonym">Paramphistomum daubneyi</name>
    <dbReference type="NCBI Taxonomy" id="300641"/>
    <lineage>
        <taxon>Eukaryota</taxon>
        <taxon>Metazoa</taxon>
        <taxon>Spiralia</taxon>
        <taxon>Lophotrochozoa</taxon>
        <taxon>Platyhelminthes</taxon>
        <taxon>Trematoda</taxon>
        <taxon>Digenea</taxon>
        <taxon>Plagiorchiida</taxon>
        <taxon>Pronocephalata</taxon>
        <taxon>Paramphistomoidea</taxon>
        <taxon>Paramphistomidae</taxon>
        <taxon>Calicophoron</taxon>
    </lineage>
</organism>
<dbReference type="Pfam" id="PF13862">
    <property type="entry name" value="BCCIP"/>
    <property type="match status" value="1"/>
</dbReference>
<dbReference type="AlphaFoldDB" id="A0AAV2TPU1"/>
<evidence type="ECO:0000256" key="1">
    <source>
        <dbReference type="ARBA" id="ARBA00006781"/>
    </source>
</evidence>
<gene>
    <name evidence="2" type="ORF">CDAUBV1_LOCUS11274</name>
</gene>
<dbReference type="PANTHER" id="PTHR13261:SF0">
    <property type="entry name" value="BRCA2 AND CDKN1A-INTERACTING PROTEIN"/>
    <property type="match status" value="1"/>
</dbReference>
<dbReference type="Proteomes" id="UP001497525">
    <property type="component" value="Unassembled WGS sequence"/>
</dbReference>
<comment type="similarity">
    <text evidence="1">Belongs to the BCP1 family.</text>
</comment>
<proteinExistence type="inferred from homology"/>
<accession>A0AAV2TPU1</accession>
<evidence type="ECO:0000313" key="2">
    <source>
        <dbReference type="EMBL" id="CAL5136993.1"/>
    </source>
</evidence>
<dbReference type="GO" id="GO:0005634">
    <property type="term" value="C:nucleus"/>
    <property type="evidence" value="ECO:0007669"/>
    <property type="project" value="TreeGrafter"/>
</dbReference>
<protein>
    <submittedName>
        <fullName evidence="2">Uncharacterized protein</fullName>
    </submittedName>
</protein>
<dbReference type="PANTHER" id="PTHR13261">
    <property type="entry name" value="BRCA2 AND CDKN1A INTERACTING PROTEIN"/>
    <property type="match status" value="1"/>
</dbReference>
<name>A0AAV2TPU1_CALDB</name>
<comment type="caution">
    <text evidence="2">The sequence shown here is derived from an EMBL/GenBank/DDBJ whole genome shotgun (WGS) entry which is preliminary data.</text>
</comment>
<dbReference type="EMBL" id="CAXLJL010000367">
    <property type="protein sequence ID" value="CAL5136993.1"/>
    <property type="molecule type" value="Genomic_DNA"/>
</dbReference>
<evidence type="ECO:0000313" key="3">
    <source>
        <dbReference type="Proteomes" id="UP001497525"/>
    </source>
</evidence>
<sequence length="250" mass="27773">MPRKVARQECNGATEQTLQLELEGFSPREDDSDGIAILLHHIFPDGSAVSAKDLANYIVSHNTVGTVVKPAEDESEEEEDEEDPQEIVFGLTTVVDLSLGECEKHAVVKHIRDFLLDIIHDSAPSSKKDGLIELFGSSAGSRIFLLLNERFENLPLSICAEAVSSLPSELKEAKLTPTHFLLLSRAFRSESSIEYAYPEYEHIRPFSLFDLEAPVKAASVHSDDDCNTYVVLVIKIDRFPEVLDALRAHL</sequence>